<dbReference type="Gene3D" id="3.90.550.60">
    <property type="match status" value="1"/>
</dbReference>
<keyword evidence="3" id="KW-1185">Reference proteome</keyword>
<dbReference type="InterPro" id="IPR029044">
    <property type="entry name" value="Nucleotide-diphossugar_trans"/>
</dbReference>
<dbReference type="EMBL" id="ATIB01000041">
    <property type="protein sequence ID" value="EQB03381.1"/>
    <property type="molecule type" value="Genomic_DNA"/>
</dbReference>
<evidence type="ECO:0000313" key="3">
    <source>
        <dbReference type="Proteomes" id="UP000015524"/>
    </source>
</evidence>
<dbReference type="OrthoDB" id="5148555at2"/>
<gene>
    <name evidence="2" type="ORF">L485_06330</name>
</gene>
<organism evidence="2 3">
    <name type="scientific">Sphingobium baderi LL03</name>
    <dbReference type="NCBI Taxonomy" id="1114964"/>
    <lineage>
        <taxon>Bacteria</taxon>
        <taxon>Pseudomonadati</taxon>
        <taxon>Pseudomonadota</taxon>
        <taxon>Alphaproteobacteria</taxon>
        <taxon>Sphingomonadales</taxon>
        <taxon>Sphingomonadaceae</taxon>
        <taxon>Sphingobium</taxon>
    </lineage>
</organism>
<proteinExistence type="predicted"/>
<dbReference type="eggNOG" id="COG1216">
    <property type="taxonomic scope" value="Bacteria"/>
</dbReference>
<dbReference type="AlphaFoldDB" id="T0GI27"/>
<keyword evidence="1" id="KW-0175">Coiled coil</keyword>
<dbReference type="SUPFAM" id="SSF53448">
    <property type="entry name" value="Nucleotide-diphospho-sugar transferases"/>
    <property type="match status" value="1"/>
</dbReference>
<comment type="caution">
    <text evidence="2">The sequence shown here is derived from an EMBL/GenBank/DDBJ whole genome shotgun (WGS) entry which is preliminary data.</text>
</comment>
<evidence type="ECO:0000313" key="2">
    <source>
        <dbReference type="EMBL" id="EQB03381.1"/>
    </source>
</evidence>
<evidence type="ECO:0000256" key="1">
    <source>
        <dbReference type="SAM" id="Coils"/>
    </source>
</evidence>
<protein>
    <submittedName>
        <fullName evidence="2">Uncharacterized protein</fullName>
    </submittedName>
</protein>
<name>T0GI27_9SPHN</name>
<dbReference type="PATRIC" id="fig|1114964.3.peg.1227"/>
<accession>T0GI27</accession>
<feature type="coiled-coil region" evidence="1">
    <location>
        <begin position="559"/>
        <end position="586"/>
    </location>
</feature>
<dbReference type="Proteomes" id="UP000015524">
    <property type="component" value="Unassembled WGS sequence"/>
</dbReference>
<reference evidence="2 3" key="1">
    <citation type="journal article" date="2013" name="Genome Announc.">
        <title>Draft Genome Sequence of a Hexachlorocyclohexane-Degrading Bacterium, Sphingobium baderi Strain LL03T.</title>
        <authorList>
            <person name="Kaur J."/>
            <person name="Verma H."/>
            <person name="Tripathi C."/>
            <person name="Khurana J.P."/>
            <person name="Lal R."/>
        </authorList>
    </citation>
    <scope>NUCLEOTIDE SEQUENCE [LARGE SCALE GENOMIC DNA]</scope>
    <source>
        <strain evidence="2 3">LL03</strain>
    </source>
</reference>
<dbReference type="RefSeq" id="WP_021244206.1">
    <property type="nucleotide sequence ID" value="NZ_ATIB01000041.1"/>
</dbReference>
<sequence length="600" mass="68828">MASDKEGASHLARNSVIVQKLIAPDPLINSESGLFFHTRRLAGYDGETGNFYALQGAEITFDSYFNALPAHLLDLQATNRMQVHVKATGRCILELILVRHGKSGDKLVHVILDAQGDTKVIELPDMPLEGLVYARFVAVGDLTIEAVDYVVTGPVRNDVKLTSVITTFRRDDAVQKTSARLQRYFDRNPDILPDFDLLVIDNGGETDSIGFPKGRIIKNKNYGGAGGFTRGLMEAADLGRSTHVLFMDDDAIFFPESIRRTLAVLYFSANPKLAVSGSMITEAHKWRLWEASATFDRRCKPIHNGRDLRKFEDVIAVSQVETFKSRYGGWWYFCFPVEAVKTWPFPFFVRGDDIYFSLSNDFDILTIPGVVSHQDDFFAKQSPLTMYLDMRYHLVLHLTFDHLKLDGKGITKMMRSYFDRFNDAYHYESAEALIMAVEDVLKGEAFWEDNLDLAERRAQLAALTVNEKLTTPLIFGREETTPHSPKRQKGRWRALQRKLSFNGHALPDRFFYSKAVLFPLEVRAHTKDSFRRRSTITFDQSSQTGYICRIDRDRYFANRKRFKAVMKRLMDNYDDLQAAYRENREKLATKDAWRERFSRS</sequence>